<dbReference type="AlphaFoldDB" id="A0A1S3IUM3"/>
<dbReference type="Proteomes" id="UP000085678">
    <property type="component" value="Unplaced"/>
</dbReference>
<evidence type="ECO:0000313" key="1">
    <source>
        <dbReference type="Proteomes" id="UP000085678"/>
    </source>
</evidence>
<dbReference type="KEGG" id="lak:106167391"/>
<gene>
    <name evidence="2" type="primary">LOC106167391</name>
</gene>
<organism evidence="1 2">
    <name type="scientific">Lingula anatina</name>
    <name type="common">Brachiopod</name>
    <name type="synonym">Lingula unguis</name>
    <dbReference type="NCBI Taxonomy" id="7574"/>
    <lineage>
        <taxon>Eukaryota</taxon>
        <taxon>Metazoa</taxon>
        <taxon>Spiralia</taxon>
        <taxon>Lophotrochozoa</taxon>
        <taxon>Brachiopoda</taxon>
        <taxon>Linguliformea</taxon>
        <taxon>Lingulata</taxon>
        <taxon>Lingulida</taxon>
        <taxon>Linguloidea</taxon>
        <taxon>Lingulidae</taxon>
        <taxon>Lingula</taxon>
    </lineage>
</organism>
<dbReference type="OrthoDB" id="6038987at2759"/>
<keyword evidence="1" id="KW-1185">Reference proteome</keyword>
<dbReference type="GeneID" id="106167391"/>
<name>A0A1S3IUM3_LINAN</name>
<sequence>MAGNPAVAHLPVSLTWSHVRERPPPLASMPAMWQAKHHLHPPYHSSHCDHAKGGWKKWSMGCAGQHGDWHAARPFAYEPDWYTRKVDYIREGNYKYRSWPWDQASHATTRKGDGIRTFTNETIRHEVLEPRNIGYTGTPQQFPYEVPPPKWGLYHPHNYEEPIRFNHFPPIRG</sequence>
<accession>A0A1S3IUM3</accession>
<dbReference type="InParanoid" id="A0A1S3IUM3"/>
<proteinExistence type="predicted"/>
<reference evidence="2" key="1">
    <citation type="submission" date="2025-08" db="UniProtKB">
        <authorList>
            <consortium name="RefSeq"/>
        </authorList>
    </citation>
    <scope>IDENTIFICATION</scope>
    <source>
        <tissue evidence="2">Gonads</tissue>
    </source>
</reference>
<evidence type="ECO:0000313" key="2">
    <source>
        <dbReference type="RefSeq" id="XP_013401631.1"/>
    </source>
</evidence>
<protein>
    <submittedName>
        <fullName evidence="2">Uncharacterized protein LOC106167391</fullName>
    </submittedName>
</protein>
<dbReference type="RefSeq" id="XP_013401631.1">
    <property type="nucleotide sequence ID" value="XM_013546177.2"/>
</dbReference>